<evidence type="ECO:0000313" key="2">
    <source>
        <dbReference type="Proteomes" id="UP000189703"/>
    </source>
</evidence>
<sequence length="419" mass="47290">MALVSSLSKPGQARKLGELLQEQQEPFQLEEYLSERGYLKRISISETSRHHCCPLNSRTHSKNLGSCGLELERRKGIFHYPKVLKLVFSKLVFVGDNRKLSNCDRRASEDGGVNVSAMGGANTQQAKQLDRFSSASSITLFDSCSESDAEESLSSQRKNISSCPAETFRAFKTYNLKEEQEAYTDDKLQWGCVVEDGKQLSPVSVLEEESCDRGSPLQNQKNTCFCCSSNNKTVQCCPKARSKKDTSFNLSKKVTEESIVSASLLELLVQSLKEKYGSTGYAAIHELSGSGSSQYLKTKRVLQQTRQLLFDCIRETIETHGRKVRRHQGDHEFLGTEEIGKIICERIYSWGKQSVDETNITELIRSDFSYSTEGWSEFQPQIKNEIAMEIGDAIFEEMRNEIITDMIGLYIYIFALISK</sequence>
<dbReference type="OMA" id="QFMGPLQ"/>
<feature type="domain" description="DUF4378" evidence="1">
    <location>
        <begin position="250"/>
        <end position="401"/>
    </location>
</feature>
<dbReference type="RefSeq" id="XP_010273510.1">
    <property type="nucleotide sequence ID" value="XM_010275208.1"/>
</dbReference>
<dbReference type="OrthoDB" id="691329at2759"/>
<dbReference type="PANTHER" id="PTHR37613">
    <property type="entry name" value="DUF4378 DOMAIN PROTEIN"/>
    <property type="match status" value="1"/>
</dbReference>
<accession>A0A1U8AYU1</accession>
<protein>
    <submittedName>
        <fullName evidence="3">Uncharacterized protein LOC104609020 isoform X1</fullName>
    </submittedName>
</protein>
<dbReference type="Proteomes" id="UP000189703">
    <property type="component" value="Unplaced"/>
</dbReference>
<dbReference type="KEGG" id="nnu:104609020"/>
<dbReference type="PANTHER" id="PTHR37613:SF4">
    <property type="entry name" value="DUF4378 DOMAIN-CONTAINING PROTEIN"/>
    <property type="match status" value="1"/>
</dbReference>
<evidence type="ECO:0000313" key="3">
    <source>
        <dbReference type="RefSeq" id="XP_010273510.1"/>
    </source>
</evidence>
<dbReference type="GeneID" id="104609020"/>
<keyword evidence="2" id="KW-1185">Reference proteome</keyword>
<dbReference type="eggNOG" id="ENOG502RYEF">
    <property type="taxonomic scope" value="Eukaryota"/>
</dbReference>
<dbReference type="InParanoid" id="A0A1U8AYU1"/>
<evidence type="ECO:0000259" key="1">
    <source>
        <dbReference type="Pfam" id="PF14309"/>
    </source>
</evidence>
<dbReference type="InterPro" id="IPR025486">
    <property type="entry name" value="DUF4378"/>
</dbReference>
<proteinExistence type="predicted"/>
<organism evidence="2 3">
    <name type="scientific">Nelumbo nucifera</name>
    <name type="common">Sacred lotus</name>
    <dbReference type="NCBI Taxonomy" id="4432"/>
    <lineage>
        <taxon>Eukaryota</taxon>
        <taxon>Viridiplantae</taxon>
        <taxon>Streptophyta</taxon>
        <taxon>Embryophyta</taxon>
        <taxon>Tracheophyta</taxon>
        <taxon>Spermatophyta</taxon>
        <taxon>Magnoliopsida</taxon>
        <taxon>Proteales</taxon>
        <taxon>Nelumbonaceae</taxon>
        <taxon>Nelumbo</taxon>
    </lineage>
</organism>
<dbReference type="Pfam" id="PF14309">
    <property type="entry name" value="DUF4378"/>
    <property type="match status" value="1"/>
</dbReference>
<gene>
    <name evidence="3" type="primary">LOC104609020</name>
</gene>
<reference evidence="3" key="1">
    <citation type="submission" date="2025-08" db="UniProtKB">
        <authorList>
            <consortium name="RefSeq"/>
        </authorList>
    </citation>
    <scope>IDENTIFICATION</scope>
</reference>
<name>A0A1U8AYU1_NELNU</name>
<dbReference type="AlphaFoldDB" id="A0A1U8AYU1"/>